<dbReference type="PANTHER" id="PTHR28540">
    <property type="entry name" value="BCL2-ASSOCIATED AGONIST OF CELL DEATH"/>
    <property type="match status" value="1"/>
</dbReference>
<evidence type="ECO:0000313" key="3">
    <source>
        <dbReference type="RefSeq" id="XP_007434438.1"/>
    </source>
</evidence>
<feature type="region of interest" description="Disordered" evidence="1">
    <location>
        <begin position="85"/>
        <end position="138"/>
    </location>
</feature>
<dbReference type="Proteomes" id="UP000695026">
    <property type="component" value="Unplaced"/>
</dbReference>
<name>A0A9F2R302_PYTBI</name>
<dbReference type="Pfam" id="PF10514">
    <property type="entry name" value="Bcl-2_BAD"/>
    <property type="match status" value="1"/>
</dbReference>
<dbReference type="GO" id="GO:0006915">
    <property type="term" value="P:apoptotic process"/>
    <property type="evidence" value="ECO:0007669"/>
    <property type="project" value="InterPro"/>
</dbReference>
<dbReference type="CTD" id="572"/>
<proteinExistence type="predicted"/>
<dbReference type="AlphaFoldDB" id="A0A9F2R302"/>
<evidence type="ECO:0000313" key="2">
    <source>
        <dbReference type="Proteomes" id="UP000695026"/>
    </source>
</evidence>
<protein>
    <submittedName>
        <fullName evidence="3">Bcl2-associated agonist of cell death</fullName>
    </submittedName>
</protein>
<reference evidence="3" key="1">
    <citation type="submission" date="2025-08" db="UniProtKB">
        <authorList>
            <consortium name="RefSeq"/>
        </authorList>
    </citation>
    <scope>IDENTIFICATION</scope>
    <source>
        <tissue evidence="3">Liver</tissue>
    </source>
</reference>
<dbReference type="OrthoDB" id="8991151at2759"/>
<evidence type="ECO:0000256" key="1">
    <source>
        <dbReference type="SAM" id="MobiDB-lite"/>
    </source>
</evidence>
<feature type="compositionally biased region" description="Basic and acidic residues" evidence="1">
    <location>
        <begin position="111"/>
        <end position="120"/>
    </location>
</feature>
<dbReference type="GeneID" id="103066611"/>
<gene>
    <name evidence="3" type="primary">BAD</name>
</gene>
<accession>A0A9F2R302</accession>
<keyword evidence="2" id="KW-1185">Reference proteome</keyword>
<dbReference type="KEGG" id="pbi:103066611"/>
<dbReference type="PANTHER" id="PTHR28540:SF1">
    <property type="entry name" value="BCL2-ASSOCIATED AGONIST OF CELL DEATH"/>
    <property type="match status" value="1"/>
</dbReference>
<dbReference type="InterPro" id="IPR018868">
    <property type="entry name" value="BAD"/>
</dbReference>
<dbReference type="RefSeq" id="XP_007434438.1">
    <property type="nucleotide sequence ID" value="XM_007434376.3"/>
</dbReference>
<sequence length="210" mass="23612">MVSPKAWEEATDLCPKQRIRQAEDLTLNIGMLHSGANVAFDRGAPFFLVARPVTLSLLERIELRDRGNASPLIMFRISEFQDETFPADEKDPTDLRLSAGGAKDLNSPSHENPELRRRIGSDPPLLDSETSDEVGAFRARSRSAPPILWAAQRYGRELRRMSDEFHGALQKLPRPKSAGTCSHMDRTPSWKDTLRSWWRRSCPDNGPSGC</sequence>
<organism evidence="2 3">
    <name type="scientific">Python bivittatus</name>
    <name type="common">Burmese python</name>
    <name type="synonym">Python molurus bivittatus</name>
    <dbReference type="NCBI Taxonomy" id="176946"/>
    <lineage>
        <taxon>Eukaryota</taxon>
        <taxon>Metazoa</taxon>
        <taxon>Chordata</taxon>
        <taxon>Craniata</taxon>
        <taxon>Vertebrata</taxon>
        <taxon>Euteleostomi</taxon>
        <taxon>Lepidosauria</taxon>
        <taxon>Squamata</taxon>
        <taxon>Bifurcata</taxon>
        <taxon>Unidentata</taxon>
        <taxon>Episquamata</taxon>
        <taxon>Toxicofera</taxon>
        <taxon>Serpentes</taxon>
        <taxon>Henophidia</taxon>
        <taxon>Pythonidae</taxon>
        <taxon>Python</taxon>
    </lineage>
</organism>